<protein>
    <submittedName>
        <fullName evidence="2">PEP-CTERM protein-sorting domain-containing protein</fullName>
    </submittedName>
</protein>
<organism evidence="2 3">
    <name type="scientific">Methylomagnum ishizawai</name>
    <dbReference type="NCBI Taxonomy" id="1760988"/>
    <lineage>
        <taxon>Bacteria</taxon>
        <taxon>Pseudomonadati</taxon>
        <taxon>Pseudomonadota</taxon>
        <taxon>Gammaproteobacteria</taxon>
        <taxon>Methylococcales</taxon>
        <taxon>Methylococcaceae</taxon>
        <taxon>Methylomagnum</taxon>
    </lineage>
</organism>
<dbReference type="AlphaFoldDB" id="A0A1Y6CZL9"/>
<evidence type="ECO:0000256" key="1">
    <source>
        <dbReference type="SAM" id="SignalP"/>
    </source>
</evidence>
<keyword evidence="1" id="KW-0732">Signal</keyword>
<name>A0A1Y6CZL9_9GAMM</name>
<dbReference type="Proteomes" id="UP000192923">
    <property type="component" value="Unassembled WGS sequence"/>
</dbReference>
<feature type="chain" id="PRO_5013029034" evidence="1">
    <location>
        <begin position="24"/>
        <end position="238"/>
    </location>
</feature>
<feature type="signal peptide" evidence="1">
    <location>
        <begin position="1"/>
        <end position="23"/>
    </location>
</feature>
<keyword evidence="3" id="KW-1185">Reference proteome</keyword>
<dbReference type="RefSeq" id="WP_125468976.1">
    <property type="nucleotide sequence ID" value="NZ_FXAM01000001.1"/>
</dbReference>
<accession>A0A1Y6CZL9</accession>
<reference evidence="2 3" key="1">
    <citation type="submission" date="2016-12" db="EMBL/GenBank/DDBJ databases">
        <authorList>
            <person name="Song W.-J."/>
            <person name="Kurnit D.M."/>
        </authorList>
    </citation>
    <scope>NUCLEOTIDE SEQUENCE [LARGE SCALE GENOMIC DNA]</scope>
    <source>
        <strain evidence="2 3">175</strain>
    </source>
</reference>
<evidence type="ECO:0000313" key="3">
    <source>
        <dbReference type="Proteomes" id="UP000192923"/>
    </source>
</evidence>
<dbReference type="NCBIfam" id="TIGR02595">
    <property type="entry name" value="PEP_CTERM"/>
    <property type="match status" value="1"/>
</dbReference>
<sequence>MKPYSSMTLLGLALALAQPQASASSLAGTVTLGGTYSGTLQMRVNGNTTSQGEGGGNIGGSSAVIGGHSLAFSQFYCVDLFTNASLNATYNASFNTDGLINGNAVTNAGQVAWLLTHIGPTATTQPQFQALQGLIWHLENGNNAIFDQIGNSAAAVGYYNQYVSALGNHTAPVNSVIWINPLNSSGHYGYQGFAAVPSTTTVAALFNVPVPATVYLLGAGLMGWTFGQRRPVRHPLSA</sequence>
<dbReference type="EMBL" id="FXAM01000001">
    <property type="protein sequence ID" value="SMF95827.1"/>
    <property type="molecule type" value="Genomic_DNA"/>
</dbReference>
<proteinExistence type="predicted"/>
<dbReference type="InterPro" id="IPR013424">
    <property type="entry name" value="Ice-binding_C"/>
</dbReference>
<evidence type="ECO:0000313" key="2">
    <source>
        <dbReference type="EMBL" id="SMF95827.1"/>
    </source>
</evidence>
<gene>
    <name evidence="2" type="ORF">SAMN02949497_3202</name>
</gene>
<dbReference type="STRING" id="1760988.SAMN02949497_3202"/>